<name>A0AAD6A6Z1_9TELE</name>
<evidence type="ECO:0000313" key="1">
    <source>
        <dbReference type="EMBL" id="KAJ4919358.1"/>
    </source>
</evidence>
<proteinExistence type="predicted"/>
<reference evidence="1" key="1">
    <citation type="submission" date="2022-11" db="EMBL/GenBank/DDBJ databases">
        <title>Chromosome-level genome of Pogonophryne albipinna.</title>
        <authorList>
            <person name="Jo E."/>
        </authorList>
    </citation>
    <scope>NUCLEOTIDE SEQUENCE</scope>
    <source>
        <strain evidence="1">SGF0006</strain>
        <tissue evidence="1">Muscle</tissue>
    </source>
</reference>
<protein>
    <submittedName>
        <fullName evidence="1">Uncharacterized protein</fullName>
    </submittedName>
</protein>
<accession>A0AAD6A6Z1</accession>
<organism evidence="1 2">
    <name type="scientific">Pogonophryne albipinna</name>
    <dbReference type="NCBI Taxonomy" id="1090488"/>
    <lineage>
        <taxon>Eukaryota</taxon>
        <taxon>Metazoa</taxon>
        <taxon>Chordata</taxon>
        <taxon>Craniata</taxon>
        <taxon>Vertebrata</taxon>
        <taxon>Euteleostomi</taxon>
        <taxon>Actinopterygii</taxon>
        <taxon>Neopterygii</taxon>
        <taxon>Teleostei</taxon>
        <taxon>Neoteleostei</taxon>
        <taxon>Acanthomorphata</taxon>
        <taxon>Eupercaria</taxon>
        <taxon>Perciformes</taxon>
        <taxon>Notothenioidei</taxon>
        <taxon>Pogonophryne</taxon>
    </lineage>
</organism>
<evidence type="ECO:0000313" key="2">
    <source>
        <dbReference type="Proteomes" id="UP001219934"/>
    </source>
</evidence>
<sequence>KSIPTIWRHEVTSPVIDSILIPGPKLNNQQHARLVPPLSLSDVSKKGKQSRRLTDSDLCFLSVNTTKTSASIYRQLPLQQSEPKQITFVATGAPLLVSGRGSSVPSDSFHPLEELAAKKWCSSGFDDQKPSGYWGAVFRYREDQGLSGYSQRLSGGSPGCSSEAADQRDPGCHLGLDFFQHPLRAVESPEAKLALSPTRYLQLNPDNFYYLQITGSVTQLPSEAPGPLKIDRVSRGQRPGQGQTTTERSLYKERCRTYVQFASPPLDLKANEHSHSELLPGRLVGLRWSFRGMTALATAVSDALTLF</sequence>
<dbReference type="EMBL" id="JAPTMU010000301">
    <property type="protein sequence ID" value="KAJ4919358.1"/>
    <property type="molecule type" value="Genomic_DNA"/>
</dbReference>
<gene>
    <name evidence="1" type="ORF">JOQ06_013878</name>
</gene>
<keyword evidence="2" id="KW-1185">Reference proteome</keyword>
<dbReference type="Proteomes" id="UP001219934">
    <property type="component" value="Unassembled WGS sequence"/>
</dbReference>
<comment type="caution">
    <text evidence="1">The sequence shown here is derived from an EMBL/GenBank/DDBJ whole genome shotgun (WGS) entry which is preliminary data.</text>
</comment>
<feature type="non-terminal residue" evidence="1">
    <location>
        <position position="307"/>
    </location>
</feature>
<feature type="non-terminal residue" evidence="1">
    <location>
        <position position="1"/>
    </location>
</feature>
<dbReference type="AlphaFoldDB" id="A0AAD6A6Z1"/>